<evidence type="ECO:0000256" key="8">
    <source>
        <dbReference type="ARBA" id="ARBA00022679"/>
    </source>
</evidence>
<dbReference type="SMART" id="SM00481">
    <property type="entry name" value="POLIIIAc"/>
    <property type="match status" value="1"/>
</dbReference>
<comment type="subcellular location">
    <subcellularLocation>
        <location evidence="2">Cytoplasm</location>
    </subcellularLocation>
</comment>
<dbReference type="InterPro" id="IPR016195">
    <property type="entry name" value="Pol/histidinol_Pase-like"/>
</dbReference>
<keyword evidence="12" id="KW-0832">Ubl conjugation</keyword>
<reference evidence="26" key="1">
    <citation type="journal article" date="2019" name="Int. J. Syst. Evol. Microbiol.">
        <title>The Global Catalogue of Microorganisms (GCM) 10K type strain sequencing project: providing services to taxonomists for standard genome sequencing and annotation.</title>
        <authorList>
            <consortium name="The Broad Institute Genomics Platform"/>
            <consortium name="The Broad Institute Genome Sequencing Center for Infectious Disease"/>
            <person name="Wu L."/>
            <person name="Ma J."/>
        </authorList>
    </citation>
    <scope>NUCLEOTIDE SEQUENCE [LARGE SCALE GENOMIC DNA]</scope>
    <source>
        <strain evidence="26">CGMCC 1.12859</strain>
    </source>
</reference>
<evidence type="ECO:0000256" key="18">
    <source>
        <dbReference type="ARBA" id="ARBA00044632"/>
    </source>
</evidence>
<dbReference type="SUPFAM" id="SSF47802">
    <property type="entry name" value="DNA polymerase beta, N-terminal domain-like"/>
    <property type="match status" value="1"/>
</dbReference>
<dbReference type="RefSeq" id="WP_345708262.1">
    <property type="nucleotide sequence ID" value="NZ_BAABKV010000001.1"/>
</dbReference>
<evidence type="ECO:0000256" key="19">
    <source>
        <dbReference type="ARBA" id="ARBA00044678"/>
    </source>
</evidence>
<evidence type="ECO:0000256" key="21">
    <source>
        <dbReference type="ARBA" id="ARBA00049244"/>
    </source>
</evidence>
<keyword evidence="26" id="KW-1185">Reference proteome</keyword>
<dbReference type="InterPro" id="IPR047967">
    <property type="entry name" value="PolX_PHP"/>
</dbReference>
<comment type="catalytic activity">
    <reaction evidence="18">
        <text>2'-deoxyribonucleotide-(2'-deoxyribose 5'-phosphate)-2'-deoxyribonucleotide-DNA = a 3'-end 2'-deoxyribonucleotide-(2,3-dehydro-2,3-deoxyribose 5'-phosphate)-DNA + a 5'-end 5'-phospho-2'-deoxyribonucleoside-DNA + H(+)</text>
        <dbReference type="Rhea" id="RHEA:66592"/>
        <dbReference type="Rhea" id="RHEA-COMP:13180"/>
        <dbReference type="Rhea" id="RHEA-COMP:16897"/>
        <dbReference type="Rhea" id="RHEA-COMP:17067"/>
        <dbReference type="ChEBI" id="CHEBI:15378"/>
        <dbReference type="ChEBI" id="CHEBI:136412"/>
        <dbReference type="ChEBI" id="CHEBI:157695"/>
        <dbReference type="ChEBI" id="CHEBI:167181"/>
        <dbReference type="EC" id="4.2.99.18"/>
    </reaction>
</comment>
<comment type="catalytic activity">
    <reaction evidence="19">
        <text>a 5'-end 2'-deoxyribose-2'-deoxyribonucleotide-DNA = (2E,4S)-4-hydroxypenten-2-al-5-phosphate + a 5'-end 5'-phospho-2'-deoxyribonucleoside-DNA + H(+)</text>
        <dbReference type="Rhea" id="RHEA:76255"/>
        <dbReference type="Rhea" id="RHEA-COMP:13180"/>
        <dbReference type="Rhea" id="RHEA-COMP:18657"/>
        <dbReference type="ChEBI" id="CHEBI:15378"/>
        <dbReference type="ChEBI" id="CHEBI:136412"/>
        <dbReference type="ChEBI" id="CHEBI:195194"/>
        <dbReference type="ChEBI" id="CHEBI:195195"/>
    </reaction>
</comment>
<dbReference type="Pfam" id="PF02811">
    <property type="entry name" value="PHP"/>
    <property type="match status" value="1"/>
</dbReference>
<evidence type="ECO:0000259" key="23">
    <source>
        <dbReference type="SMART" id="SM00481"/>
    </source>
</evidence>
<dbReference type="Proteomes" id="UP001596435">
    <property type="component" value="Unassembled WGS sequence"/>
</dbReference>
<dbReference type="SUPFAM" id="SSF81301">
    <property type="entry name" value="Nucleotidyltransferase"/>
    <property type="match status" value="1"/>
</dbReference>
<organism evidence="25 26">
    <name type="scientific">Kitasatospora paranensis</name>
    <dbReference type="NCBI Taxonomy" id="258053"/>
    <lineage>
        <taxon>Bacteria</taxon>
        <taxon>Bacillati</taxon>
        <taxon>Actinomycetota</taxon>
        <taxon>Actinomycetes</taxon>
        <taxon>Kitasatosporales</taxon>
        <taxon>Streptomycetaceae</taxon>
        <taxon>Kitasatospora</taxon>
    </lineage>
</organism>
<keyword evidence="9" id="KW-0548">Nucleotidyltransferase</keyword>
<evidence type="ECO:0000256" key="3">
    <source>
        <dbReference type="ARBA" id="ARBA00012417"/>
    </source>
</evidence>
<dbReference type="EC" id="2.7.7.7" evidence="3"/>
<evidence type="ECO:0000256" key="14">
    <source>
        <dbReference type="ARBA" id="ARBA00023053"/>
    </source>
</evidence>
<dbReference type="Gene3D" id="3.30.210.10">
    <property type="entry name" value="DNA polymerase, thumb domain"/>
    <property type="match status" value="1"/>
</dbReference>
<accession>A0ABW2FPQ0</accession>
<dbReference type="InterPro" id="IPR003141">
    <property type="entry name" value="Pol/His_phosphatase_N"/>
</dbReference>
<comment type="function">
    <text evidence="20">Repair polymerase that plays a key role in base-excision repair. During this process, the damaged base is excised by specific DNA glycosylases, the DNA backbone is nicked at the abasic site by an apurinic/apyrimidic (AP) endonuclease, and POLB removes 5'-deoxyribose-phosphate from the preincised AP site acting as a 5'-deoxyribose-phosphate lyase (5'-dRP lyase); through its DNA polymerase activity, it adds one nucleotide to the 3' end of the arising single-nucleotide gap. Conducts 'gap-filling' DNA synthesis in a stepwise distributive fashion rather than in a processive fashion as for other DNA polymerases. It is also able to cleave sugar-phosphate bonds 3' to an intact AP site, acting as an AP lyase.</text>
</comment>
<evidence type="ECO:0000256" key="2">
    <source>
        <dbReference type="ARBA" id="ARBA00004496"/>
    </source>
</evidence>
<evidence type="ECO:0000256" key="11">
    <source>
        <dbReference type="ARBA" id="ARBA00022763"/>
    </source>
</evidence>
<evidence type="ECO:0000313" key="25">
    <source>
        <dbReference type="EMBL" id="MFC7179239.1"/>
    </source>
</evidence>
<evidence type="ECO:0000256" key="6">
    <source>
        <dbReference type="ARBA" id="ARBA00022481"/>
    </source>
</evidence>
<dbReference type="EC" id="4.2.99.18" evidence="4"/>
<comment type="catalytic activity">
    <reaction evidence="21">
        <text>DNA(n) + a 2'-deoxyribonucleoside 5'-triphosphate = DNA(n+1) + diphosphate</text>
        <dbReference type="Rhea" id="RHEA:22508"/>
        <dbReference type="Rhea" id="RHEA-COMP:17339"/>
        <dbReference type="Rhea" id="RHEA-COMP:17340"/>
        <dbReference type="ChEBI" id="CHEBI:33019"/>
        <dbReference type="ChEBI" id="CHEBI:61560"/>
        <dbReference type="ChEBI" id="CHEBI:173112"/>
        <dbReference type="EC" id="2.7.7.7"/>
    </reaction>
</comment>
<dbReference type="Gene3D" id="3.30.460.10">
    <property type="entry name" value="Beta Polymerase, domain 2"/>
    <property type="match status" value="1"/>
</dbReference>
<dbReference type="CDD" id="cd00141">
    <property type="entry name" value="NT_POLXc"/>
    <property type="match status" value="1"/>
</dbReference>
<evidence type="ECO:0000313" key="26">
    <source>
        <dbReference type="Proteomes" id="UP001596435"/>
    </source>
</evidence>
<dbReference type="InterPro" id="IPR004013">
    <property type="entry name" value="PHP_dom"/>
</dbReference>
<protein>
    <recommendedName>
        <fullName evidence="5">DNA polymerase beta</fullName>
        <ecNumber evidence="3">2.7.7.7</ecNumber>
        <ecNumber evidence="4">4.2.99.18</ecNumber>
    </recommendedName>
    <alternativeName>
        <fullName evidence="16">5'-deoxyribose-phosphate lyase</fullName>
    </alternativeName>
    <alternativeName>
        <fullName evidence="17">AP lyase</fullName>
    </alternativeName>
</protein>
<evidence type="ECO:0000256" key="9">
    <source>
        <dbReference type="ARBA" id="ARBA00022695"/>
    </source>
</evidence>
<keyword evidence="25" id="KW-0269">Exonuclease</keyword>
<keyword evidence="8" id="KW-0808">Transferase</keyword>
<keyword evidence="7" id="KW-0237">DNA synthesis</keyword>
<keyword evidence="10" id="KW-0235">DNA replication</keyword>
<evidence type="ECO:0000256" key="1">
    <source>
        <dbReference type="ARBA" id="ARBA00001946"/>
    </source>
</evidence>
<dbReference type="PRINTS" id="PR00870">
    <property type="entry name" value="DNAPOLXBETA"/>
</dbReference>
<keyword evidence="25" id="KW-0378">Hydrolase</keyword>
<evidence type="ECO:0000256" key="20">
    <source>
        <dbReference type="ARBA" id="ARBA00045548"/>
    </source>
</evidence>
<keyword evidence="14" id="KW-0915">Sodium</keyword>
<evidence type="ECO:0000256" key="10">
    <source>
        <dbReference type="ARBA" id="ARBA00022705"/>
    </source>
</evidence>
<feature type="domain" description="DNA-directed DNA polymerase X" evidence="24">
    <location>
        <begin position="3"/>
        <end position="316"/>
    </location>
</feature>
<dbReference type="InterPro" id="IPR002054">
    <property type="entry name" value="DNA-dir_DNA_pol_X"/>
</dbReference>
<evidence type="ECO:0000256" key="5">
    <source>
        <dbReference type="ARBA" id="ARBA00020020"/>
    </source>
</evidence>
<keyword evidence="6" id="KW-0488">Methylation</keyword>
<dbReference type="InterPro" id="IPR022311">
    <property type="entry name" value="PolX-like"/>
</dbReference>
<name>A0ABW2FPQ0_9ACTN</name>
<evidence type="ECO:0000256" key="15">
    <source>
        <dbReference type="ARBA" id="ARBA00023204"/>
    </source>
</evidence>
<dbReference type="Pfam" id="PF14791">
    <property type="entry name" value="DNA_pol_B_thumb"/>
    <property type="match status" value="1"/>
</dbReference>
<gene>
    <name evidence="25" type="primary">polX</name>
    <name evidence="25" type="ORF">ACFQMG_06640</name>
</gene>
<feature type="domain" description="Helix-hairpin-helix DNA-binding motif class 1" evidence="22">
    <location>
        <begin position="127"/>
        <end position="146"/>
    </location>
</feature>
<sequence>MARLNDQVGALLQEYADLLLLTGGDAYRARSYEKAARSVAGHAGDLDGLDAKGLQTIPGVGKSTAGKIAEYLGTGRIQALEALRADIPPGVREIMGIPTVGPKKAALIHRELGVSTVDELLDAARTGRLDDLPGLGARTAGNIVRGIQVLRSGAGRSLLDAALALAAEIAAAVRAAPGCERCAHAGSLRRMRESVGDVDILAAAHDSAPLMAALTGLPLTAEVLVGGPTKTSVRTTTGVQVDLRVVPPEDWGAAMVYFTGSKAHNIKLRGRAVKAGLKLSEYGLFDAGDGRRIASRTEEEVYAALGLPWIPPELREDRGEIEAALAGGLPVLVEESDLRGDLHTHTDLTDGLAPLEEMLAAAHARGHAYYAVTDHAPDLSMQRMTDAKMLAQREQLRSQAGRHGRMRLLHGTELNIGPDGGVDWPAAFLAGFDICVASIHSHFGLDRDAQTRRLLRACENPYVHVIGHPATRLLGRRDGIDADWEAVYAACARTGTALEVNGSPERLDLGDERIAAARRHGVRFAIDSDAHAVGHLGNLRYGVATARRGGLTADEVVNTWPLTRLRAFLRAKAR</sequence>
<evidence type="ECO:0000256" key="12">
    <source>
        <dbReference type="ARBA" id="ARBA00022843"/>
    </source>
</evidence>
<evidence type="ECO:0000259" key="24">
    <source>
        <dbReference type="SMART" id="SM00483"/>
    </source>
</evidence>
<dbReference type="InterPro" id="IPR003583">
    <property type="entry name" value="Hlx-hairpin-Hlx_DNA-bd_motif"/>
</dbReference>
<dbReference type="InterPro" id="IPR050243">
    <property type="entry name" value="PHP_phosphatase"/>
</dbReference>
<dbReference type="Gene3D" id="1.10.150.20">
    <property type="entry name" value="5' to 3' exonuclease, C-terminal subdomain"/>
    <property type="match status" value="1"/>
</dbReference>
<dbReference type="PIRSF" id="PIRSF005047">
    <property type="entry name" value="UCP005047_YshC"/>
    <property type="match status" value="1"/>
</dbReference>
<dbReference type="InterPro" id="IPR029398">
    <property type="entry name" value="PolB_thumb"/>
</dbReference>
<keyword evidence="11" id="KW-0227">DNA damage</keyword>
<proteinExistence type="predicted"/>
<dbReference type="EMBL" id="JBHTAJ010000009">
    <property type="protein sequence ID" value="MFC7179239.1"/>
    <property type="molecule type" value="Genomic_DNA"/>
</dbReference>
<evidence type="ECO:0000256" key="7">
    <source>
        <dbReference type="ARBA" id="ARBA00022634"/>
    </source>
</evidence>
<keyword evidence="15" id="KW-0234">DNA repair</keyword>
<evidence type="ECO:0000256" key="4">
    <source>
        <dbReference type="ARBA" id="ARBA00012720"/>
    </source>
</evidence>
<comment type="caution">
    <text evidence="25">The sequence shown here is derived from an EMBL/GenBank/DDBJ whole genome shotgun (WGS) entry which is preliminary data.</text>
</comment>
<dbReference type="PANTHER" id="PTHR36928:SF1">
    <property type="entry name" value="PHOSPHATASE YCDX-RELATED"/>
    <property type="match status" value="1"/>
</dbReference>
<dbReference type="InterPro" id="IPR043519">
    <property type="entry name" value="NT_sf"/>
</dbReference>
<dbReference type="GO" id="GO:0004527">
    <property type="term" value="F:exonuclease activity"/>
    <property type="evidence" value="ECO:0007669"/>
    <property type="project" value="UniProtKB-KW"/>
</dbReference>
<dbReference type="InterPro" id="IPR002008">
    <property type="entry name" value="DNA_pol_X_beta-like"/>
</dbReference>
<dbReference type="InterPro" id="IPR027421">
    <property type="entry name" value="DNA_pol_lamdba_lyase_dom_sf"/>
</dbReference>
<feature type="domain" description="Helix-hairpin-helix DNA-binding motif class 1" evidence="22">
    <location>
        <begin position="52"/>
        <end position="71"/>
    </location>
</feature>
<dbReference type="Pfam" id="PF14520">
    <property type="entry name" value="HHH_5"/>
    <property type="match status" value="1"/>
</dbReference>
<dbReference type="CDD" id="cd07436">
    <property type="entry name" value="PHP_PolX"/>
    <property type="match status" value="1"/>
</dbReference>
<evidence type="ECO:0000259" key="22">
    <source>
        <dbReference type="SMART" id="SM00278"/>
    </source>
</evidence>
<evidence type="ECO:0000256" key="13">
    <source>
        <dbReference type="ARBA" id="ARBA00022932"/>
    </source>
</evidence>
<evidence type="ECO:0000256" key="16">
    <source>
        <dbReference type="ARBA" id="ARBA00035717"/>
    </source>
</evidence>
<comment type="cofactor">
    <cofactor evidence="1">
        <name>Mg(2+)</name>
        <dbReference type="ChEBI" id="CHEBI:18420"/>
    </cofactor>
</comment>
<dbReference type="NCBIfam" id="NF006375">
    <property type="entry name" value="PRK08609.1"/>
    <property type="match status" value="1"/>
</dbReference>
<dbReference type="PANTHER" id="PTHR36928">
    <property type="entry name" value="PHOSPHATASE YCDX-RELATED"/>
    <property type="match status" value="1"/>
</dbReference>
<dbReference type="InterPro" id="IPR037160">
    <property type="entry name" value="DNA_Pol_thumb_sf"/>
</dbReference>
<dbReference type="SMART" id="SM00483">
    <property type="entry name" value="POLXc"/>
    <property type="match status" value="1"/>
</dbReference>
<dbReference type="Gene3D" id="1.10.150.110">
    <property type="entry name" value="DNA polymerase beta, N-terminal domain-like"/>
    <property type="match status" value="1"/>
</dbReference>
<evidence type="ECO:0000256" key="17">
    <source>
        <dbReference type="ARBA" id="ARBA00035726"/>
    </source>
</evidence>
<dbReference type="SUPFAM" id="SSF89550">
    <property type="entry name" value="PHP domain-like"/>
    <property type="match status" value="1"/>
</dbReference>
<dbReference type="Gene3D" id="3.20.20.140">
    <property type="entry name" value="Metal-dependent hydrolases"/>
    <property type="match status" value="1"/>
</dbReference>
<dbReference type="SMART" id="SM00278">
    <property type="entry name" value="HhH1"/>
    <property type="match status" value="3"/>
</dbReference>
<keyword evidence="25" id="KW-0540">Nuclease</keyword>
<feature type="domain" description="Helix-hairpin-helix DNA-binding motif class 1" evidence="22">
    <location>
        <begin position="92"/>
        <end position="111"/>
    </location>
</feature>
<dbReference type="Pfam" id="PF14716">
    <property type="entry name" value="HHH_8"/>
    <property type="match status" value="1"/>
</dbReference>
<keyword evidence="13" id="KW-0239">DNA-directed DNA polymerase</keyword>
<feature type="domain" description="Polymerase/histidinol phosphatase N-terminal" evidence="23">
    <location>
        <begin position="340"/>
        <end position="418"/>
    </location>
</feature>
<dbReference type="InterPro" id="IPR010996">
    <property type="entry name" value="HHH_MUS81"/>
</dbReference>